<dbReference type="PANTHER" id="PTHR46124:SF3">
    <property type="entry name" value="HYDROLASE"/>
    <property type="match status" value="1"/>
</dbReference>
<dbReference type="Gene3D" id="3.20.20.140">
    <property type="entry name" value="Metal-dependent hydrolases"/>
    <property type="match status" value="1"/>
</dbReference>
<gene>
    <name evidence="3" type="ORF">OE749_00850</name>
</gene>
<comment type="similarity">
    <text evidence="1">Belongs to the metallo-dependent hydrolases superfamily. TatD-type hydrolase family.</text>
</comment>
<accession>A0ABT3A3J9</accession>
<dbReference type="SUPFAM" id="SSF51556">
    <property type="entry name" value="Metallo-dependent hydrolases"/>
    <property type="match status" value="1"/>
</dbReference>
<protein>
    <submittedName>
        <fullName evidence="3">TatD family hydrolase</fullName>
    </submittedName>
</protein>
<proteinExistence type="inferred from homology"/>
<dbReference type="PROSITE" id="PS01091">
    <property type="entry name" value="TATD_3"/>
    <property type="match status" value="1"/>
</dbReference>
<evidence type="ECO:0000313" key="4">
    <source>
        <dbReference type="Proteomes" id="UP001652504"/>
    </source>
</evidence>
<keyword evidence="4" id="KW-1185">Reference proteome</keyword>
<dbReference type="InterPro" id="IPR018228">
    <property type="entry name" value="DNase_TatD-rel_CS"/>
</dbReference>
<name>A0ABT3A3J9_9ALTE</name>
<keyword evidence="2 3" id="KW-0378">Hydrolase</keyword>
<dbReference type="Proteomes" id="UP001652504">
    <property type="component" value="Unassembled WGS sequence"/>
</dbReference>
<sequence length="259" mass="28909">MIDSHCHFDFSDFDSDRDTLLTQCKARHISHILIPGVAPEYWPRQVRLSQQHSELLYTVGIHPHFIADCWQEQLAQLKTWVNSQQGFIGIGEIGLDFALPLARDIQLAVFESQVEIAQQANLPLIIHHRRSHNEIIRVLKQYQLPRGGVVHAFSGSTHEAKTYTDMGFYLGVGGTITYQRAAKTRAAIQATSLDWLLLETDAPDMPLFGHQGHRNDPTQLVDIAEALATLKGETASSIAKATTSNFAVLFDVDDVLDVS</sequence>
<dbReference type="InterPro" id="IPR032466">
    <property type="entry name" value="Metal_Hydrolase"/>
</dbReference>
<evidence type="ECO:0000256" key="2">
    <source>
        <dbReference type="ARBA" id="ARBA00022801"/>
    </source>
</evidence>
<reference evidence="3 4" key="1">
    <citation type="submission" date="2022-10" db="EMBL/GenBank/DDBJ databases">
        <title>Aestuariibacter sp. AA17 isolated from Montipora capitata coral fragment.</title>
        <authorList>
            <person name="Emsley S.A."/>
            <person name="Pfannmuller K.M."/>
            <person name="Loughran R.M."/>
            <person name="Shlafstein M."/>
            <person name="Papke E."/>
            <person name="Saw J.H."/>
            <person name="Ushijima B."/>
            <person name="Videau P."/>
        </authorList>
    </citation>
    <scope>NUCLEOTIDE SEQUENCE [LARGE SCALE GENOMIC DNA]</scope>
    <source>
        <strain evidence="3 4">AA17</strain>
    </source>
</reference>
<dbReference type="CDD" id="cd01310">
    <property type="entry name" value="TatD_DNAse"/>
    <property type="match status" value="1"/>
</dbReference>
<dbReference type="Pfam" id="PF01026">
    <property type="entry name" value="TatD_DNase"/>
    <property type="match status" value="1"/>
</dbReference>
<dbReference type="PIRSF" id="PIRSF005902">
    <property type="entry name" value="DNase_TatD"/>
    <property type="match status" value="1"/>
</dbReference>
<dbReference type="InterPro" id="IPR001130">
    <property type="entry name" value="TatD-like"/>
</dbReference>
<evidence type="ECO:0000256" key="1">
    <source>
        <dbReference type="ARBA" id="ARBA00009275"/>
    </source>
</evidence>
<dbReference type="PROSITE" id="PS01137">
    <property type="entry name" value="TATD_1"/>
    <property type="match status" value="1"/>
</dbReference>
<dbReference type="EMBL" id="JAOWKX010000001">
    <property type="protein sequence ID" value="MCV2883241.1"/>
    <property type="molecule type" value="Genomic_DNA"/>
</dbReference>
<comment type="caution">
    <text evidence="3">The sequence shown here is derived from an EMBL/GenBank/DDBJ whole genome shotgun (WGS) entry which is preliminary data.</text>
</comment>
<dbReference type="PANTHER" id="PTHR46124">
    <property type="entry name" value="D-AMINOACYL-TRNA DEACYLASE"/>
    <property type="match status" value="1"/>
</dbReference>
<evidence type="ECO:0000313" key="3">
    <source>
        <dbReference type="EMBL" id="MCV2883241.1"/>
    </source>
</evidence>
<organism evidence="3 4">
    <name type="scientific">Fluctibacter corallii</name>
    <dbReference type="NCBI Taxonomy" id="2984329"/>
    <lineage>
        <taxon>Bacteria</taxon>
        <taxon>Pseudomonadati</taxon>
        <taxon>Pseudomonadota</taxon>
        <taxon>Gammaproteobacteria</taxon>
        <taxon>Alteromonadales</taxon>
        <taxon>Alteromonadaceae</taxon>
        <taxon>Fluctibacter</taxon>
    </lineage>
</organism>
<dbReference type="GO" id="GO:0016787">
    <property type="term" value="F:hydrolase activity"/>
    <property type="evidence" value="ECO:0007669"/>
    <property type="project" value="UniProtKB-KW"/>
</dbReference>
<dbReference type="RefSeq" id="WP_263710442.1">
    <property type="nucleotide sequence ID" value="NZ_JAOWKX010000001.1"/>
</dbReference>